<gene>
    <name evidence="2" type="ORF">MPC4_120094</name>
</gene>
<proteinExistence type="predicted"/>
<evidence type="ECO:0000256" key="1">
    <source>
        <dbReference type="SAM" id="MobiDB-lite"/>
    </source>
</evidence>
<feature type="region of interest" description="Disordered" evidence="1">
    <location>
        <begin position="91"/>
        <end position="119"/>
    </location>
</feature>
<dbReference type="RefSeq" id="WP_174511406.1">
    <property type="nucleotide sequence ID" value="NZ_CABFMQ020000024.1"/>
</dbReference>
<dbReference type="AlphaFoldDB" id="A0A8B6M3I5"/>
<dbReference type="InterPro" id="IPR012644">
    <property type="entry name" value="CHP02300_FYDLN_acid"/>
</dbReference>
<dbReference type="EMBL" id="CABFMQ020000024">
    <property type="protein sequence ID" value="VTZ48969.1"/>
    <property type="molecule type" value="Genomic_DNA"/>
</dbReference>
<name>A0A8B6M3I5_METTU</name>
<dbReference type="NCBIfam" id="TIGR02300">
    <property type="entry name" value="FYDLN_acid"/>
    <property type="match status" value="1"/>
</dbReference>
<dbReference type="Proteomes" id="UP000485880">
    <property type="component" value="Unassembled WGS sequence"/>
</dbReference>
<sequence>MAKPELGNKHQCQNCGTRFFDLNKSPITCPKCGTIFQAAPLSRAAHRAAAADDDDQEPGGAAELVSLEDADADAEKLAVVVDEDVEIEVADDTFLEEEEEDGDDVVDLIDDVHEDDEEP</sequence>
<keyword evidence="3" id="KW-1185">Reference proteome</keyword>
<comment type="caution">
    <text evidence="2">The sequence shown here is derived from an EMBL/GenBank/DDBJ whole genome shotgun (WGS) entry which is preliminary data.</text>
</comment>
<protein>
    <recommendedName>
        <fullName evidence="4">TIGR02300 family protein</fullName>
    </recommendedName>
</protein>
<dbReference type="Pfam" id="PF09538">
    <property type="entry name" value="FYDLN_acid"/>
    <property type="match status" value="1"/>
</dbReference>
<reference evidence="2 3" key="1">
    <citation type="submission" date="2019-05" db="EMBL/GenBank/DDBJ databases">
        <authorList>
            <person name="Farhan Ul Haque M."/>
        </authorList>
    </citation>
    <scope>NUCLEOTIDE SEQUENCE [LARGE SCALE GENOMIC DNA]</scope>
    <source>
        <strain evidence="2">2</strain>
    </source>
</reference>
<evidence type="ECO:0008006" key="4">
    <source>
        <dbReference type="Google" id="ProtNLM"/>
    </source>
</evidence>
<evidence type="ECO:0000313" key="3">
    <source>
        <dbReference type="Proteomes" id="UP000485880"/>
    </source>
</evidence>
<organism evidence="2 3">
    <name type="scientific">Methylocella tundrae</name>
    <dbReference type="NCBI Taxonomy" id="227605"/>
    <lineage>
        <taxon>Bacteria</taxon>
        <taxon>Pseudomonadati</taxon>
        <taxon>Pseudomonadota</taxon>
        <taxon>Alphaproteobacteria</taxon>
        <taxon>Hyphomicrobiales</taxon>
        <taxon>Beijerinckiaceae</taxon>
        <taxon>Methylocella</taxon>
    </lineage>
</organism>
<evidence type="ECO:0000313" key="2">
    <source>
        <dbReference type="EMBL" id="VTZ48969.1"/>
    </source>
</evidence>
<accession>A0A8B6M3I5</accession>